<comment type="cofactor">
    <cofactor evidence="1 13">
        <name>heme</name>
        <dbReference type="ChEBI" id="CHEBI:30413"/>
    </cofactor>
</comment>
<evidence type="ECO:0000256" key="5">
    <source>
        <dbReference type="ARBA" id="ARBA00022617"/>
    </source>
</evidence>
<evidence type="ECO:0000313" key="16">
    <source>
        <dbReference type="Proteomes" id="UP001607303"/>
    </source>
</evidence>
<dbReference type="FunFam" id="1.10.630.10:FF:000042">
    <property type="entry name" value="Cytochrome P450"/>
    <property type="match status" value="2"/>
</dbReference>
<evidence type="ECO:0000256" key="11">
    <source>
        <dbReference type="ARBA" id="ARBA00023033"/>
    </source>
</evidence>
<keyword evidence="16" id="KW-1185">Reference proteome</keyword>
<proteinExistence type="inferred from homology"/>
<dbReference type="CDD" id="cd11056">
    <property type="entry name" value="CYP6-like"/>
    <property type="match status" value="2"/>
</dbReference>
<dbReference type="InterPro" id="IPR001128">
    <property type="entry name" value="Cyt_P450"/>
</dbReference>
<comment type="caution">
    <text evidence="15">The sequence shown here is derived from an EMBL/GenBank/DDBJ whole genome shotgun (WGS) entry which is preliminary data.</text>
</comment>
<dbReference type="Gene3D" id="1.10.630.10">
    <property type="entry name" value="Cytochrome P450"/>
    <property type="match status" value="2"/>
</dbReference>
<dbReference type="Pfam" id="PF00067">
    <property type="entry name" value="p450"/>
    <property type="match status" value="2"/>
</dbReference>
<comment type="subcellular location">
    <subcellularLocation>
        <location evidence="3">Endoplasmic reticulum membrane</location>
        <topology evidence="3">Peripheral membrane protein</topology>
    </subcellularLocation>
    <subcellularLocation>
        <location evidence="2">Microsome membrane</location>
        <topology evidence="2">Peripheral membrane protein</topology>
    </subcellularLocation>
</comment>
<keyword evidence="10 13" id="KW-0408">Iron</keyword>
<dbReference type="PANTHER" id="PTHR24292:SF54">
    <property type="entry name" value="CYP9F3-RELATED"/>
    <property type="match status" value="1"/>
</dbReference>
<keyword evidence="12 14" id="KW-0472">Membrane</keyword>
<dbReference type="GO" id="GO:0005789">
    <property type="term" value="C:endoplasmic reticulum membrane"/>
    <property type="evidence" value="ECO:0007669"/>
    <property type="project" value="UniProtKB-SubCell"/>
</dbReference>
<evidence type="ECO:0000256" key="3">
    <source>
        <dbReference type="ARBA" id="ARBA00004406"/>
    </source>
</evidence>
<evidence type="ECO:0000256" key="9">
    <source>
        <dbReference type="ARBA" id="ARBA00023002"/>
    </source>
</evidence>
<sequence length="1137" mass="131697">MGPTIFRQKSMVDMTVEIYNLHPEAKYVGFFDMGNPVFFIRDPELIKMIAVKSFDNFPDHRGFVDEVQDPLFGKNLFSLKGNRWRKTRTMLSPAFTLSKLKSMFKLMNECGADFTDYLSKMSKDKKTIDMRDAFTRYTNDVIATCAFGINMNSMKNPENEFYVLGRDATNFDGIKSLKFFLIRSFPTISKFFNVKLISGKIGNFFRNVVEEVIDIRDRKKIVRSDMIQLMMEARDKRAEMGQELPMMDIVAQAFIFFLAGFDTVSTAMCFTCHEIGVNSEMQKRLQQEIDDVIEKTNGNPTYEVINNMEYLDAVISESLRRYPIALFLDRVCIEDFELPPNLPGKKPLLIKKGTNVWFPVSALHLDPKYFEDPYKFDPERFIKSGKEINNSGVYLPFGLGPRMCIGNRFALLEIKVLIFNLLARCNLKPSKKTQNPIRFSKRGINLSAEKGFWMDLEERSDVHPALKNFVSDSSSDGTVKNNVTTNGVTNGHAHTMEPWAIILAIVAVVLSLYYYVFKDMNYFKRIGIPYLKPWPIVGNMGPVIFRQKTMADLIIDAYNFYPEDKYLGFFDLSNPVFIIRDPELIKMIAVKSFDNFPDHRSLVDEVQDPLFGKNLFSLKGDRWRETRTMLSPAFTLSKLKGMFKLMNECGADFTDYLSKMPKDKRTIEMKDVFTRYTNDVIATCAFGISINSMRDRDNDFYVLGRQATSFEGIQSLKFFLIRSFPNIVKFFNIKLIPDKINNFFKNVVEEVINTRDRKKIVRSDMIQLMMEARDKRAEMGQELSLLDIVAQAFIFFFGGFDTVSTAMCFTCHEIGINPDMQKRLQQEIDEVIEKTNGNPTYEVINSMKYLDAVISESLRRYPIAIFLDRMCIEDFELPPNLPGKKPLILKKGTNVWFPVSAFHLDPKYFDDPYKFDPERFIERNKEINNSGVFLPFGLGPRMCIGNRFALLEMKVLIFNLLARCNLKPSIKTQIPIRFSKKQINMTAENGFWMDLEGRKDVHPSLKNFVPNGSTEENDIKTDTSTNSITNGHALHLRAVHGLHYDLKYFLDQYKFDSERFMLRDSFGTYLFFGLELRIFIDNNLALLQILYSLAKYNLMPFTKMQYPMLFSMNGIIMTNESDFWMDLKKKKLCSSWS</sequence>
<reference evidence="15 16" key="1">
    <citation type="journal article" date="2024" name="Ann. Entomol. Soc. Am.">
        <title>Genomic analyses of the southern and eastern yellowjacket wasps (Hymenoptera: Vespidae) reveal evolutionary signatures of social life.</title>
        <authorList>
            <person name="Catto M.A."/>
            <person name="Caine P.B."/>
            <person name="Orr S.E."/>
            <person name="Hunt B.G."/>
            <person name="Goodisman M.A.D."/>
        </authorList>
    </citation>
    <scope>NUCLEOTIDE SEQUENCE [LARGE SCALE GENOMIC DNA]</scope>
    <source>
        <strain evidence="15">232</strain>
        <tissue evidence="15">Head and thorax</tissue>
    </source>
</reference>
<evidence type="ECO:0000256" key="10">
    <source>
        <dbReference type="ARBA" id="ARBA00023004"/>
    </source>
</evidence>
<dbReference type="PRINTS" id="PR00385">
    <property type="entry name" value="P450"/>
</dbReference>
<feature type="binding site" description="axial binding residue" evidence="13">
    <location>
        <position position="943"/>
    </location>
    <ligand>
        <name>heme</name>
        <dbReference type="ChEBI" id="CHEBI:30413"/>
    </ligand>
    <ligandPart>
        <name>Fe</name>
        <dbReference type="ChEBI" id="CHEBI:18248"/>
    </ligandPart>
</feature>
<dbReference type="PANTHER" id="PTHR24292">
    <property type="entry name" value="CYTOCHROME P450"/>
    <property type="match status" value="1"/>
</dbReference>
<dbReference type="GO" id="GO:0046872">
    <property type="term" value="F:metal ion binding"/>
    <property type="evidence" value="ECO:0007669"/>
    <property type="project" value="UniProtKB-KW"/>
</dbReference>
<dbReference type="InterPro" id="IPR036396">
    <property type="entry name" value="Cyt_P450_sf"/>
</dbReference>
<accession>A0ABD2B649</accession>
<feature type="transmembrane region" description="Helical" evidence="14">
    <location>
        <begin position="783"/>
        <end position="800"/>
    </location>
</feature>
<keyword evidence="11" id="KW-0503">Monooxygenase</keyword>
<evidence type="ECO:0000256" key="2">
    <source>
        <dbReference type="ARBA" id="ARBA00004174"/>
    </source>
</evidence>
<evidence type="ECO:0000256" key="1">
    <source>
        <dbReference type="ARBA" id="ARBA00001971"/>
    </source>
</evidence>
<dbReference type="InterPro" id="IPR050476">
    <property type="entry name" value="Insect_CytP450_Detox"/>
</dbReference>
<evidence type="ECO:0000256" key="12">
    <source>
        <dbReference type="ARBA" id="ARBA00023136"/>
    </source>
</evidence>
<keyword evidence="6 13" id="KW-0479">Metal-binding</keyword>
<dbReference type="PROSITE" id="PS00086">
    <property type="entry name" value="CYTOCHROME_P450"/>
    <property type="match status" value="2"/>
</dbReference>
<evidence type="ECO:0000256" key="6">
    <source>
        <dbReference type="ARBA" id="ARBA00022723"/>
    </source>
</evidence>
<keyword evidence="14" id="KW-1133">Transmembrane helix</keyword>
<dbReference type="InterPro" id="IPR017972">
    <property type="entry name" value="Cyt_P450_CS"/>
</dbReference>
<keyword evidence="8" id="KW-0492">Microsome</keyword>
<evidence type="ECO:0000256" key="13">
    <source>
        <dbReference type="PIRSR" id="PIRSR602401-1"/>
    </source>
</evidence>
<comment type="similarity">
    <text evidence="4">Belongs to the cytochrome P450 family.</text>
</comment>
<keyword evidence="5 13" id="KW-0349">Heme</keyword>
<keyword evidence="9" id="KW-0560">Oxidoreductase</keyword>
<name>A0ABD2B649_VESMC</name>
<protein>
    <submittedName>
        <fullName evidence="15">CP9E2 protein</fullName>
    </submittedName>
</protein>
<dbReference type="PRINTS" id="PR00463">
    <property type="entry name" value="EP450I"/>
</dbReference>
<evidence type="ECO:0000313" key="15">
    <source>
        <dbReference type="EMBL" id="KAL2728177.1"/>
    </source>
</evidence>
<evidence type="ECO:0000256" key="8">
    <source>
        <dbReference type="ARBA" id="ARBA00022848"/>
    </source>
</evidence>
<evidence type="ECO:0000256" key="14">
    <source>
        <dbReference type="SAM" id="Phobius"/>
    </source>
</evidence>
<gene>
    <name evidence="15" type="ORF">V1477_017453</name>
</gene>
<keyword evidence="7" id="KW-0256">Endoplasmic reticulum</keyword>
<feature type="transmembrane region" description="Helical" evidence="14">
    <location>
        <begin position="499"/>
        <end position="517"/>
    </location>
</feature>
<dbReference type="InterPro" id="IPR002401">
    <property type="entry name" value="Cyt_P450_E_grp-I"/>
</dbReference>
<dbReference type="EMBL" id="JAYRBN010000100">
    <property type="protein sequence ID" value="KAL2728177.1"/>
    <property type="molecule type" value="Genomic_DNA"/>
</dbReference>
<dbReference type="GO" id="GO:0004497">
    <property type="term" value="F:monooxygenase activity"/>
    <property type="evidence" value="ECO:0007669"/>
    <property type="project" value="UniProtKB-KW"/>
</dbReference>
<keyword evidence="14" id="KW-0812">Transmembrane</keyword>
<organism evidence="15 16">
    <name type="scientific">Vespula maculifrons</name>
    <name type="common">Eastern yellow jacket</name>
    <name type="synonym">Wasp</name>
    <dbReference type="NCBI Taxonomy" id="7453"/>
    <lineage>
        <taxon>Eukaryota</taxon>
        <taxon>Metazoa</taxon>
        <taxon>Ecdysozoa</taxon>
        <taxon>Arthropoda</taxon>
        <taxon>Hexapoda</taxon>
        <taxon>Insecta</taxon>
        <taxon>Pterygota</taxon>
        <taxon>Neoptera</taxon>
        <taxon>Endopterygota</taxon>
        <taxon>Hymenoptera</taxon>
        <taxon>Apocrita</taxon>
        <taxon>Aculeata</taxon>
        <taxon>Vespoidea</taxon>
        <taxon>Vespidae</taxon>
        <taxon>Vespinae</taxon>
        <taxon>Vespula</taxon>
    </lineage>
</organism>
<dbReference type="SUPFAM" id="SSF48264">
    <property type="entry name" value="Cytochrome P450"/>
    <property type="match status" value="2"/>
</dbReference>
<dbReference type="AlphaFoldDB" id="A0ABD2B649"/>
<evidence type="ECO:0000256" key="7">
    <source>
        <dbReference type="ARBA" id="ARBA00022824"/>
    </source>
</evidence>
<evidence type="ECO:0000256" key="4">
    <source>
        <dbReference type="ARBA" id="ARBA00010617"/>
    </source>
</evidence>
<dbReference type="Proteomes" id="UP001607303">
    <property type="component" value="Unassembled WGS sequence"/>
</dbReference>